<evidence type="ECO:0000313" key="2">
    <source>
        <dbReference type="Proteomes" id="UP001046870"/>
    </source>
</evidence>
<accession>A0A9D3PG91</accession>
<dbReference type="AlphaFoldDB" id="A0A9D3PG91"/>
<dbReference type="InterPro" id="IPR027844">
    <property type="entry name" value="INTS15"/>
</dbReference>
<keyword evidence="2" id="KW-1185">Reference proteome</keyword>
<comment type="caution">
    <text evidence="1">The sequence shown here is derived from an EMBL/GenBank/DDBJ whole genome shotgun (WGS) entry which is preliminary data.</text>
</comment>
<organism evidence="1 2">
    <name type="scientific">Megalops atlanticus</name>
    <name type="common">Tarpon</name>
    <name type="synonym">Clupea gigantea</name>
    <dbReference type="NCBI Taxonomy" id="7932"/>
    <lineage>
        <taxon>Eukaryota</taxon>
        <taxon>Metazoa</taxon>
        <taxon>Chordata</taxon>
        <taxon>Craniata</taxon>
        <taxon>Vertebrata</taxon>
        <taxon>Euteleostomi</taxon>
        <taxon>Actinopterygii</taxon>
        <taxon>Neopterygii</taxon>
        <taxon>Teleostei</taxon>
        <taxon>Elopiformes</taxon>
        <taxon>Megalopidae</taxon>
        <taxon>Megalops</taxon>
    </lineage>
</organism>
<sequence length="432" mass="47711">MVKRLLAGLVKPKYAMTDIRQSLLRRDALSAAKEVLYHLNIYFSGQLQNAAGPAVDNAIVELVEEFIFLIPKDRNAPQKRMSSLQELQLLEVMCSYFQEQSKDSLRQVVFSALFVPQGNEADGCRMSMLGKLVSMAVAVCRVPILDCAALWLQRSHATHCVRLAKVLVEDYCGSALSPGQALRHIVTVSPLFCCQLITAVTALYDLSTDELIPSSELLEMVVTWIYDDPGLTLLSFLNTPVPPSRPPGSLDLTPLLGLIRWCVKSPLACRRHRNPSPMPRETAEGDRGMESLYSKLHLSVLQNLMLLQAHLKENDLYGRLGLLSVEHVAKLVGELARLADELKPLNAARETELSLNRLAQSLQVAMAAGALLCSREDLRCLCSRLPKNNLLQLVMSGPALQPTHSVFYPANPPRLSPVTHPAVPSTRTTFCS</sequence>
<proteinExistence type="predicted"/>
<dbReference type="EMBL" id="JAFDVH010000019">
    <property type="protein sequence ID" value="KAG7459478.1"/>
    <property type="molecule type" value="Genomic_DNA"/>
</dbReference>
<dbReference type="Pfam" id="PF14964">
    <property type="entry name" value="INTS15"/>
    <property type="match status" value="1"/>
</dbReference>
<reference evidence="1" key="1">
    <citation type="submission" date="2021-01" db="EMBL/GenBank/DDBJ databases">
        <authorList>
            <person name="Zahm M."/>
            <person name="Roques C."/>
            <person name="Cabau C."/>
            <person name="Klopp C."/>
            <person name="Donnadieu C."/>
            <person name="Jouanno E."/>
            <person name="Lampietro C."/>
            <person name="Louis A."/>
            <person name="Herpin A."/>
            <person name="Echchiki A."/>
            <person name="Berthelot C."/>
            <person name="Parey E."/>
            <person name="Roest-Crollius H."/>
            <person name="Braasch I."/>
            <person name="Postlethwait J."/>
            <person name="Bobe J."/>
            <person name="Montfort J."/>
            <person name="Bouchez O."/>
            <person name="Begum T."/>
            <person name="Mejri S."/>
            <person name="Adams A."/>
            <person name="Chen W.-J."/>
            <person name="Guiguen Y."/>
        </authorList>
    </citation>
    <scope>NUCLEOTIDE SEQUENCE</scope>
    <source>
        <strain evidence="1">YG-15Mar2019-1</strain>
        <tissue evidence="1">Brain</tissue>
    </source>
</reference>
<evidence type="ECO:0000313" key="1">
    <source>
        <dbReference type="EMBL" id="KAG7459478.1"/>
    </source>
</evidence>
<dbReference type="PANTHER" id="PTHR14540:SF2">
    <property type="entry name" value="INTEGRATOR COMPLEX SUBUNIT 15"/>
    <property type="match status" value="1"/>
</dbReference>
<name>A0A9D3PG91_MEGAT</name>
<dbReference type="OrthoDB" id="5861309at2759"/>
<dbReference type="PANTHER" id="PTHR14540">
    <property type="entry name" value="INTEGRATOR COMPLEX SUBUNIT 15"/>
    <property type="match status" value="1"/>
</dbReference>
<dbReference type="Proteomes" id="UP001046870">
    <property type="component" value="Chromosome 19"/>
</dbReference>
<protein>
    <submittedName>
        <fullName evidence="1">Uncharacterized protein</fullName>
    </submittedName>
</protein>
<gene>
    <name evidence="1" type="ORF">MATL_G00211110</name>
</gene>